<dbReference type="InterPro" id="IPR050147">
    <property type="entry name" value="Ser/Thr_Dehydratase"/>
</dbReference>
<dbReference type="FunFam" id="3.40.50.1100:FF:000005">
    <property type="entry name" value="Threonine dehydratase catabolic"/>
    <property type="match status" value="1"/>
</dbReference>
<dbReference type="GO" id="GO:0003941">
    <property type="term" value="F:L-serine ammonia-lyase activity"/>
    <property type="evidence" value="ECO:0007669"/>
    <property type="project" value="UniProtKB-EC"/>
</dbReference>
<dbReference type="GO" id="GO:0006567">
    <property type="term" value="P:L-threonine catabolic process"/>
    <property type="evidence" value="ECO:0007669"/>
    <property type="project" value="InterPro"/>
</dbReference>
<dbReference type="InterPro" id="IPR005789">
    <property type="entry name" value="Thr_deHydtase_catblc"/>
</dbReference>
<dbReference type="HOGENOM" id="CLU_021152_4_1_5"/>
<dbReference type="CDD" id="cd01562">
    <property type="entry name" value="Thr-dehyd"/>
    <property type="match status" value="1"/>
</dbReference>
<dbReference type="InterPro" id="IPR045865">
    <property type="entry name" value="ACT-like_dom_sf"/>
</dbReference>
<comment type="pathway">
    <text evidence="2">Amino-acid biosynthesis; L-isoleucine biosynthesis; 2-oxobutanoate from L-threonine: step 1/1.</text>
</comment>
<keyword evidence="7" id="KW-0663">Pyridoxal phosphate</keyword>
<feature type="domain" description="ACT" evidence="12">
    <location>
        <begin position="326"/>
        <end position="405"/>
    </location>
</feature>
<dbReference type="GO" id="GO:0009097">
    <property type="term" value="P:isoleucine biosynthetic process"/>
    <property type="evidence" value="ECO:0007669"/>
    <property type="project" value="UniProtKB-UniPathway"/>
</dbReference>
<dbReference type="InterPro" id="IPR000634">
    <property type="entry name" value="Ser/Thr_deHydtase_PyrdxlP-BS"/>
</dbReference>
<dbReference type="PANTHER" id="PTHR48078:SF6">
    <property type="entry name" value="L-THREONINE DEHYDRATASE CATABOLIC TDCB"/>
    <property type="match status" value="1"/>
</dbReference>
<dbReference type="UniPathway" id="UPA00047">
    <property type="reaction ID" value="UER00054"/>
</dbReference>
<dbReference type="SUPFAM" id="SSF55021">
    <property type="entry name" value="ACT-like"/>
    <property type="match status" value="1"/>
</dbReference>
<evidence type="ECO:0000256" key="11">
    <source>
        <dbReference type="ARBA" id="ARBA00049406"/>
    </source>
</evidence>
<dbReference type="InterPro" id="IPR044561">
    <property type="entry name" value="ACT_ThrD-II-like"/>
</dbReference>
<dbReference type="GO" id="GO:0004794">
    <property type="term" value="F:threonine deaminase activity"/>
    <property type="evidence" value="ECO:0007669"/>
    <property type="project" value="UniProtKB-EC"/>
</dbReference>
<dbReference type="SUPFAM" id="SSF53686">
    <property type="entry name" value="Tryptophan synthase beta subunit-like PLP-dependent enzymes"/>
    <property type="match status" value="1"/>
</dbReference>
<keyword evidence="6" id="KW-0028">Amino-acid biosynthesis</keyword>
<comment type="function">
    <text evidence="9">Catalyzes the anaerobic formation of alpha-ketobutyrate and ammonia from threonine in a two-step reaction. The first step involved a dehydration of threonine and a production of enamine intermediates (aminocrotonate), which tautomerizes to its imine form (iminobutyrate). Both intermediates are unstable and short-lived. The second step is the nonenzymatic hydrolysis of the enamine/imine intermediates to form 2-ketobutyrate and free ammonia. In the low water environment of the cell, the second step is accelerated by RidA. TdcB also dehydrates serine to yield pyruvate via analogous enamine/imine intermediates.</text>
</comment>
<dbReference type="GO" id="GO:0006565">
    <property type="term" value="P:L-serine catabolic process"/>
    <property type="evidence" value="ECO:0007669"/>
    <property type="project" value="TreeGrafter"/>
</dbReference>
<dbReference type="EC" id="4.3.1.17" evidence="4"/>
<dbReference type="eggNOG" id="COG1171">
    <property type="taxonomic scope" value="Bacteria"/>
</dbReference>
<dbReference type="Gene3D" id="3.40.50.1100">
    <property type="match status" value="2"/>
</dbReference>
<dbReference type="EC" id="4.3.1.19" evidence="5"/>
<dbReference type="InterPro" id="IPR002912">
    <property type="entry name" value="ACT_dom"/>
</dbReference>
<evidence type="ECO:0000313" key="14">
    <source>
        <dbReference type="Proteomes" id="UP000007460"/>
    </source>
</evidence>
<comment type="catalytic activity">
    <reaction evidence="11">
        <text>L-serine = pyruvate + NH4(+)</text>
        <dbReference type="Rhea" id="RHEA:19169"/>
        <dbReference type="ChEBI" id="CHEBI:15361"/>
        <dbReference type="ChEBI" id="CHEBI:28938"/>
        <dbReference type="ChEBI" id="CHEBI:33384"/>
        <dbReference type="EC" id="4.3.1.17"/>
    </reaction>
</comment>
<dbReference type="AlphaFoldDB" id="D5BR72"/>
<keyword evidence="6" id="KW-0412">Isoleucine biosynthesis</keyword>
<keyword evidence="14" id="KW-1185">Reference proteome</keyword>
<dbReference type="PANTHER" id="PTHR48078">
    <property type="entry name" value="THREONINE DEHYDRATASE, MITOCHONDRIAL-RELATED"/>
    <property type="match status" value="1"/>
</dbReference>
<proteinExistence type="inferred from homology"/>
<keyword evidence="8 13" id="KW-0456">Lyase</keyword>
<evidence type="ECO:0000256" key="4">
    <source>
        <dbReference type="ARBA" id="ARBA00012093"/>
    </source>
</evidence>
<evidence type="ECO:0000256" key="6">
    <source>
        <dbReference type="ARBA" id="ARBA00022624"/>
    </source>
</evidence>
<dbReference type="eggNOG" id="COG2061">
    <property type="taxonomic scope" value="Bacteria"/>
</dbReference>
<evidence type="ECO:0000256" key="7">
    <source>
        <dbReference type="ARBA" id="ARBA00022898"/>
    </source>
</evidence>
<dbReference type="InterPro" id="IPR001926">
    <property type="entry name" value="TrpB-like_PALP"/>
</dbReference>
<evidence type="ECO:0000256" key="10">
    <source>
        <dbReference type="ARBA" id="ARBA00031418"/>
    </source>
</evidence>
<evidence type="ECO:0000256" key="1">
    <source>
        <dbReference type="ARBA" id="ARBA00001933"/>
    </source>
</evidence>
<evidence type="ECO:0000256" key="2">
    <source>
        <dbReference type="ARBA" id="ARBA00004810"/>
    </source>
</evidence>
<evidence type="ECO:0000313" key="13">
    <source>
        <dbReference type="EMBL" id="ADE38769.1"/>
    </source>
</evidence>
<keyword evidence="6" id="KW-0100">Branched-chain amino acid biosynthesis</keyword>
<sequence>MGVSAQDIRDAATLLDGNVIRTPMIKSPLLSRHLGCEVYVKLECQQYTSSFKARGAYVAMLGLDDKQREKGVIAMSAGNHAQAVAYHAEAMGIPAVIVMPSQTPFAKVTRTRSYGAEVVLEGRNLNECENTVQKLIEERGLTLIHPYDNEKVMQGQGTVGLEMLEDQPDLDMLVVPIGGGGLMGGISTIARDMRPDLKIYGVQTEAYPSMKLAVAGQEIVCGGETLAEGIAVKKPGGVTLPAIEKNVDDILLVNEQQLEWAVGALIEQQRVVSEGAGAAGIAALYAYPEMFAGQKVGVVICGGNIDPRLLASILNRNMASDGRVARLRIDISDEPGMLAAITASIGRCGGNIIEIYHQRLFFDVPAKLAKIDAVIETRGTEHVKEIIDDLRKANFTVRQLDDADKN</sequence>
<dbReference type="CDD" id="cd04886">
    <property type="entry name" value="ACT_ThrD-II-like"/>
    <property type="match status" value="1"/>
</dbReference>
<gene>
    <name evidence="13" type="ordered locus">SAR116_0526</name>
</gene>
<comment type="similarity">
    <text evidence="3">Belongs to the serine/threonine dehydratase family.</text>
</comment>
<dbReference type="Proteomes" id="UP000007460">
    <property type="component" value="Chromosome"/>
</dbReference>
<dbReference type="KEGG" id="apb:SAR116_0526"/>
<dbReference type="Gene3D" id="3.30.70.260">
    <property type="match status" value="1"/>
</dbReference>
<dbReference type="Pfam" id="PF00291">
    <property type="entry name" value="PALP"/>
    <property type="match status" value="1"/>
</dbReference>
<comment type="cofactor">
    <cofactor evidence="1">
        <name>pyridoxal 5'-phosphate</name>
        <dbReference type="ChEBI" id="CHEBI:597326"/>
    </cofactor>
</comment>
<dbReference type="GO" id="GO:0030170">
    <property type="term" value="F:pyridoxal phosphate binding"/>
    <property type="evidence" value="ECO:0007669"/>
    <property type="project" value="InterPro"/>
</dbReference>
<dbReference type="NCBIfam" id="NF005600">
    <property type="entry name" value="PRK07334.1"/>
    <property type="match status" value="1"/>
</dbReference>
<dbReference type="InterPro" id="IPR036052">
    <property type="entry name" value="TrpB-like_PALP_sf"/>
</dbReference>
<dbReference type="PROSITE" id="PS51671">
    <property type="entry name" value="ACT"/>
    <property type="match status" value="1"/>
</dbReference>
<name>D5BR72_PUNMI</name>
<evidence type="ECO:0000256" key="5">
    <source>
        <dbReference type="ARBA" id="ARBA00012096"/>
    </source>
</evidence>
<evidence type="ECO:0000256" key="8">
    <source>
        <dbReference type="ARBA" id="ARBA00023239"/>
    </source>
</evidence>
<dbReference type="NCBIfam" id="TIGR01127">
    <property type="entry name" value="ilvA_1Cterm"/>
    <property type="match status" value="1"/>
</dbReference>
<dbReference type="STRING" id="488538.SAR116_0526"/>
<organism evidence="13 14">
    <name type="scientific">Puniceispirillum marinum (strain IMCC1322)</name>
    <dbReference type="NCBI Taxonomy" id="488538"/>
    <lineage>
        <taxon>Bacteria</taxon>
        <taxon>Pseudomonadati</taxon>
        <taxon>Pseudomonadota</taxon>
        <taxon>Alphaproteobacteria</taxon>
        <taxon>Candidatus Puniceispirillales</taxon>
        <taxon>Candidatus Puniceispirillaceae</taxon>
        <taxon>Candidatus Puniceispirillum</taxon>
    </lineage>
</organism>
<evidence type="ECO:0000256" key="3">
    <source>
        <dbReference type="ARBA" id="ARBA00010869"/>
    </source>
</evidence>
<protein>
    <recommendedName>
        <fullName evidence="10">L-serine dehydratase</fullName>
        <ecNumber evidence="4">4.3.1.17</ecNumber>
        <ecNumber evidence="5">4.3.1.19</ecNumber>
    </recommendedName>
</protein>
<accession>D5BR72</accession>
<dbReference type="RefSeq" id="WP_013045398.1">
    <property type="nucleotide sequence ID" value="NC_014010.1"/>
</dbReference>
<evidence type="ECO:0000256" key="9">
    <source>
        <dbReference type="ARBA" id="ARBA00025594"/>
    </source>
</evidence>
<dbReference type="PROSITE" id="PS00165">
    <property type="entry name" value="DEHYDRATASE_SER_THR"/>
    <property type="match status" value="1"/>
</dbReference>
<dbReference type="EMBL" id="CP001751">
    <property type="protein sequence ID" value="ADE38769.1"/>
    <property type="molecule type" value="Genomic_DNA"/>
</dbReference>
<reference evidence="13 14" key="1">
    <citation type="journal article" date="2010" name="J. Bacteriol.">
        <title>Complete genome sequence of "Candidatus Puniceispirillum marinum" IMCC1322, a representative of the SAR116 clade in the Alphaproteobacteria.</title>
        <authorList>
            <person name="Oh H.M."/>
            <person name="Kwon K.K."/>
            <person name="Kang I."/>
            <person name="Kang S.G."/>
            <person name="Lee J.H."/>
            <person name="Kim S.J."/>
            <person name="Cho J.C."/>
        </authorList>
    </citation>
    <scope>NUCLEOTIDE SEQUENCE [LARGE SCALE GENOMIC DNA]</scope>
    <source>
        <strain evidence="13 14">IMCC1322</strain>
    </source>
</reference>
<evidence type="ECO:0000259" key="12">
    <source>
        <dbReference type="PROSITE" id="PS51671"/>
    </source>
</evidence>
<dbReference type="OrthoDB" id="9811476at2"/>